<comment type="caution">
    <text evidence="1">The sequence shown here is derived from an EMBL/GenBank/DDBJ whole genome shotgun (WGS) entry which is preliminary data.</text>
</comment>
<evidence type="ECO:0000313" key="1">
    <source>
        <dbReference type="EMBL" id="KAJ9115334.1"/>
    </source>
</evidence>
<proteinExistence type="predicted"/>
<name>A0ACC2WW08_9TREE</name>
<sequence>MDIPHPPPSPEIIDITDDTPPTSPILPTLPIPLHPPPLSLHASSSDSDDDFQIVGVRWGDAQVGADAGGRRLLGAVLAEIMDAGEAGVLRCLQVKLEEDQMEQHREDQEIGNSAIQTGVESSEAVKAEVPDGEKGVEGGEDYQKEDARGVDGVVKIKNERDEEEMEADGAVVGSIEVDEEEGTERGSGDENDEVSWSFWPRNIELLRLKKAYSSCCQTNQDFFMVPSDLLRSDEFWDNVDGNDDEEHLHQKLDNGTLSPQRDILPAPPPLNSSPSSPSRVSPATPPSAVSPLHPASPSPPTSRKRRQSSPLSSISSRESSPDTALLADLETTAKIDKQPVLGGSPLPLQSLNFDSEE</sequence>
<reference evidence="1" key="1">
    <citation type="submission" date="2023-04" db="EMBL/GenBank/DDBJ databases">
        <title>Draft Genome sequencing of Naganishia species isolated from polar environments using Oxford Nanopore Technology.</title>
        <authorList>
            <person name="Leo P."/>
            <person name="Venkateswaran K."/>
        </authorList>
    </citation>
    <scope>NUCLEOTIDE SEQUENCE</scope>
    <source>
        <strain evidence="1">DBVPG 5303</strain>
    </source>
</reference>
<organism evidence="1 2">
    <name type="scientific">Naganishia onofrii</name>
    <dbReference type="NCBI Taxonomy" id="1851511"/>
    <lineage>
        <taxon>Eukaryota</taxon>
        <taxon>Fungi</taxon>
        <taxon>Dikarya</taxon>
        <taxon>Basidiomycota</taxon>
        <taxon>Agaricomycotina</taxon>
        <taxon>Tremellomycetes</taxon>
        <taxon>Filobasidiales</taxon>
        <taxon>Filobasidiaceae</taxon>
        <taxon>Naganishia</taxon>
    </lineage>
</organism>
<dbReference type="EMBL" id="JASBWV010000045">
    <property type="protein sequence ID" value="KAJ9115334.1"/>
    <property type="molecule type" value="Genomic_DNA"/>
</dbReference>
<protein>
    <submittedName>
        <fullName evidence="1">Uncharacterized protein</fullName>
    </submittedName>
</protein>
<evidence type="ECO:0000313" key="2">
    <source>
        <dbReference type="Proteomes" id="UP001234202"/>
    </source>
</evidence>
<accession>A0ACC2WW08</accession>
<dbReference type="Proteomes" id="UP001234202">
    <property type="component" value="Unassembled WGS sequence"/>
</dbReference>
<gene>
    <name evidence="1" type="ORF">QFC24_006998</name>
</gene>
<keyword evidence="2" id="KW-1185">Reference proteome</keyword>